<evidence type="ECO:0000256" key="1">
    <source>
        <dbReference type="SAM" id="Phobius"/>
    </source>
</evidence>
<keyword evidence="1" id="KW-0812">Transmembrane</keyword>
<dbReference type="Pfam" id="PF19510">
    <property type="entry name" value="DUF6044"/>
    <property type="match status" value="1"/>
</dbReference>
<proteinExistence type="predicted"/>
<evidence type="ECO:0000313" key="2">
    <source>
        <dbReference type="EMBL" id="MFD1873107.1"/>
    </source>
</evidence>
<feature type="transmembrane region" description="Helical" evidence="1">
    <location>
        <begin position="123"/>
        <end position="146"/>
    </location>
</feature>
<feature type="transmembrane region" description="Helical" evidence="1">
    <location>
        <begin position="340"/>
        <end position="362"/>
    </location>
</feature>
<name>A0ABW4QU51_9BACT</name>
<dbReference type="EMBL" id="JBHUFD010000003">
    <property type="protein sequence ID" value="MFD1873107.1"/>
    <property type="molecule type" value="Genomic_DNA"/>
</dbReference>
<reference evidence="3" key="1">
    <citation type="journal article" date="2019" name="Int. J. Syst. Evol. Microbiol.">
        <title>The Global Catalogue of Microorganisms (GCM) 10K type strain sequencing project: providing services to taxonomists for standard genome sequencing and annotation.</title>
        <authorList>
            <consortium name="The Broad Institute Genomics Platform"/>
            <consortium name="The Broad Institute Genome Sequencing Center for Infectious Disease"/>
            <person name="Wu L."/>
            <person name="Ma J."/>
        </authorList>
    </citation>
    <scope>NUCLEOTIDE SEQUENCE [LARGE SCALE GENOMIC DNA]</scope>
    <source>
        <strain evidence="3">CGMCC 1.15795</strain>
    </source>
</reference>
<accession>A0ABW4QU51</accession>
<comment type="caution">
    <text evidence="2">The sequence shown here is derived from an EMBL/GenBank/DDBJ whole genome shotgun (WGS) entry which is preliminary data.</text>
</comment>
<keyword evidence="1" id="KW-1133">Transmembrane helix</keyword>
<feature type="transmembrane region" description="Helical" evidence="1">
    <location>
        <begin position="308"/>
        <end position="328"/>
    </location>
</feature>
<feature type="transmembrane region" description="Helical" evidence="1">
    <location>
        <begin position="7"/>
        <end position="29"/>
    </location>
</feature>
<feature type="transmembrane region" description="Helical" evidence="1">
    <location>
        <begin position="176"/>
        <end position="197"/>
    </location>
</feature>
<evidence type="ECO:0000313" key="3">
    <source>
        <dbReference type="Proteomes" id="UP001597197"/>
    </source>
</evidence>
<dbReference type="RefSeq" id="WP_382313623.1">
    <property type="nucleotide sequence ID" value="NZ_JBHUFD010000003.1"/>
</dbReference>
<protein>
    <submittedName>
        <fullName evidence="2">DUF6044 family protein</fullName>
    </submittedName>
</protein>
<gene>
    <name evidence="2" type="ORF">ACFSDX_11750</name>
</gene>
<feature type="transmembrane region" description="Helical" evidence="1">
    <location>
        <begin position="209"/>
        <end position="227"/>
    </location>
</feature>
<dbReference type="InterPro" id="IPR046107">
    <property type="entry name" value="DUF6044"/>
</dbReference>
<feature type="transmembrane region" description="Helical" evidence="1">
    <location>
        <begin position="89"/>
        <end position="111"/>
    </location>
</feature>
<keyword evidence="1" id="KW-0472">Membrane</keyword>
<dbReference type="Proteomes" id="UP001597197">
    <property type="component" value="Unassembled WGS sequence"/>
</dbReference>
<organism evidence="2 3">
    <name type="scientific">Hymenobacter bucti</name>
    <dbReference type="NCBI Taxonomy" id="1844114"/>
    <lineage>
        <taxon>Bacteria</taxon>
        <taxon>Pseudomonadati</taxon>
        <taxon>Bacteroidota</taxon>
        <taxon>Cytophagia</taxon>
        <taxon>Cytophagales</taxon>
        <taxon>Hymenobacteraceae</taxon>
        <taxon>Hymenobacter</taxon>
    </lineage>
</organism>
<feature type="transmembrane region" description="Helical" evidence="1">
    <location>
        <begin position="279"/>
        <end position="296"/>
    </location>
</feature>
<keyword evidence="3" id="KW-1185">Reference proteome</keyword>
<feature type="transmembrane region" description="Helical" evidence="1">
    <location>
        <begin position="369"/>
        <end position="386"/>
    </location>
</feature>
<sequence length="572" mass="62072">MKPLYRALLWLVVFMLPLVALGPRTFILLHDNLEAEVVWAHLLAKLHLALAHGPGAVVPPIMNGLPRAALRSGLSITILVFELLPTAPLAAYLLHEALARVAGLLGMYWLLRRYGLARPELRGLAAAVALLWAVLPAYSIFGLSVLGQPALLRAALGLRDGRARWPEWLVCAALPWWSSFVLVGPFVAVAWGLGLLLDLGRRGRAAWPATARGAAGLALLLAGYVVVEWQLFYGLLVAKAFVAHREEFDLARLAPVGLGRGLREAGQLFWLGHYHASPFFKGGIVLAVAVGLGRLVGPARGQLGRQVLWLLAAIAGLCLLAGLLPQLAARLQGRLPLLHAFSLGRFYFLLALPWVLVLVLVLRQLPAGRLAYALLALQFLLVLAANPEFVNNVRALAGRPKADAPGYAAYVAPGLLGQARALIQSQTGQPPAAYRVACLGLPPAVAQLNGFYTLDSYQTLYPLAYKHAFRPLIAGELAKSPELATYFDAWGNRCYLFSAELGRSFLVGKRPVRTVQHWAFDAAAFRRLGGRYVLSAVRLARPAESGLRLLGVFEDSGAYWRLHLYEALPAVQ</sequence>